<dbReference type="InParanoid" id="A0A1Y2MEJ5"/>
<dbReference type="EMBL" id="KZ107838">
    <property type="protein sequence ID" value="OSS54544.1"/>
    <property type="molecule type" value="Genomic_DNA"/>
</dbReference>
<proteinExistence type="predicted"/>
<reference evidence="2 3" key="1">
    <citation type="journal article" date="2017" name="Genome Announc.">
        <title>Genome sequence of the saprophytic ascomycete Epicoccum nigrum ICMP 19927 strain isolated from New Zealand.</title>
        <authorList>
            <person name="Fokin M."/>
            <person name="Fleetwood D."/>
            <person name="Weir B.S."/>
            <person name="Villas-Boas S.G."/>
        </authorList>
    </citation>
    <scope>NUCLEOTIDE SEQUENCE [LARGE SCALE GENOMIC DNA]</scope>
    <source>
        <strain evidence="2 3">ICMP 19927</strain>
    </source>
</reference>
<dbReference type="AlphaFoldDB" id="A0A1Y2MEJ5"/>
<name>A0A1Y2MEJ5_EPING</name>
<sequence>MASDYEQTILREFQALVGKKQKVTYDKIISKIRNLLKSWGMNKVSVEDLRKKGTQCIAESDGLIPQEAASEMKTLRVMWDIGEFFKDTAVSDRHRGERSDTKFIGDDLSEAGNSRVPSLRLHLTRRVVDDTTTEPEPEPDEEDETVSAQMFNTIICSQSATERSYSSYHNLATSPIYY</sequence>
<evidence type="ECO:0000313" key="2">
    <source>
        <dbReference type="EMBL" id="OSS54544.1"/>
    </source>
</evidence>
<dbReference type="Proteomes" id="UP000193240">
    <property type="component" value="Unassembled WGS sequence"/>
</dbReference>
<accession>A0A1Y2MEJ5</accession>
<gene>
    <name evidence="2" type="ORF">B5807_01067</name>
</gene>
<protein>
    <submittedName>
        <fullName evidence="2">Uncharacterized protein</fullName>
    </submittedName>
</protein>
<keyword evidence="3" id="KW-1185">Reference proteome</keyword>
<evidence type="ECO:0000313" key="3">
    <source>
        <dbReference type="Proteomes" id="UP000193240"/>
    </source>
</evidence>
<evidence type="ECO:0000256" key="1">
    <source>
        <dbReference type="SAM" id="MobiDB-lite"/>
    </source>
</evidence>
<feature type="compositionally biased region" description="Acidic residues" evidence="1">
    <location>
        <begin position="131"/>
        <end position="145"/>
    </location>
</feature>
<organism evidence="2 3">
    <name type="scientific">Epicoccum nigrum</name>
    <name type="common">Soil fungus</name>
    <name type="synonym">Epicoccum purpurascens</name>
    <dbReference type="NCBI Taxonomy" id="105696"/>
    <lineage>
        <taxon>Eukaryota</taxon>
        <taxon>Fungi</taxon>
        <taxon>Dikarya</taxon>
        <taxon>Ascomycota</taxon>
        <taxon>Pezizomycotina</taxon>
        <taxon>Dothideomycetes</taxon>
        <taxon>Pleosporomycetidae</taxon>
        <taxon>Pleosporales</taxon>
        <taxon>Pleosporineae</taxon>
        <taxon>Didymellaceae</taxon>
        <taxon>Epicoccum</taxon>
    </lineage>
</organism>
<feature type="region of interest" description="Disordered" evidence="1">
    <location>
        <begin position="126"/>
        <end position="146"/>
    </location>
</feature>